<keyword evidence="3" id="KW-0804">Transcription</keyword>
<dbReference type="EMBL" id="DYUZ01000031">
    <property type="protein sequence ID" value="HJG37943.1"/>
    <property type="molecule type" value="Genomic_DNA"/>
</dbReference>
<dbReference type="InterPro" id="IPR050679">
    <property type="entry name" value="Bact_HTH_transcr_reg"/>
</dbReference>
<dbReference type="InterPro" id="IPR036390">
    <property type="entry name" value="WH_DNA-bd_sf"/>
</dbReference>
<evidence type="ECO:0000256" key="1">
    <source>
        <dbReference type="ARBA" id="ARBA00023015"/>
    </source>
</evidence>
<dbReference type="InterPro" id="IPR036388">
    <property type="entry name" value="WH-like_DNA-bd_sf"/>
</dbReference>
<reference evidence="5" key="1">
    <citation type="journal article" date="2021" name="PeerJ">
        <title>Extensive microbial diversity within the chicken gut microbiome revealed by metagenomics and culture.</title>
        <authorList>
            <person name="Gilroy R."/>
            <person name="Ravi A."/>
            <person name="Getino M."/>
            <person name="Pursley I."/>
            <person name="Horton D.L."/>
            <person name="Alikhan N.F."/>
            <person name="Baker D."/>
            <person name="Gharbi K."/>
            <person name="Hall N."/>
            <person name="Watson M."/>
            <person name="Adriaenssens E.M."/>
            <person name="Foster-Nyarko E."/>
            <person name="Jarju S."/>
            <person name="Secka A."/>
            <person name="Antonio M."/>
            <person name="Oren A."/>
            <person name="Chaudhuri R.R."/>
            <person name="La Ragione R."/>
            <person name="Hildebrand F."/>
            <person name="Pallen M.J."/>
        </authorList>
    </citation>
    <scope>NUCLEOTIDE SEQUENCE</scope>
    <source>
        <strain evidence="5">ChiHjej13B12-9602</strain>
    </source>
</reference>
<protein>
    <submittedName>
        <fullName evidence="5">UTRA domain-containing protein</fullName>
    </submittedName>
</protein>
<dbReference type="PROSITE" id="PS50949">
    <property type="entry name" value="HTH_GNTR"/>
    <property type="match status" value="1"/>
</dbReference>
<organism evidence="5 6">
    <name type="scientific">Enorma phocaeensis</name>
    <dbReference type="NCBI Taxonomy" id="1871019"/>
    <lineage>
        <taxon>Bacteria</taxon>
        <taxon>Bacillati</taxon>
        <taxon>Actinomycetota</taxon>
        <taxon>Coriobacteriia</taxon>
        <taxon>Coriobacteriales</taxon>
        <taxon>Coriobacteriaceae</taxon>
        <taxon>Enorma</taxon>
    </lineage>
</organism>
<dbReference type="PANTHER" id="PTHR44846">
    <property type="entry name" value="MANNOSYL-D-GLYCERATE TRANSPORT/METABOLISM SYSTEM REPRESSOR MNGR-RELATED"/>
    <property type="match status" value="1"/>
</dbReference>
<dbReference type="GO" id="GO:0003700">
    <property type="term" value="F:DNA-binding transcription factor activity"/>
    <property type="evidence" value="ECO:0007669"/>
    <property type="project" value="InterPro"/>
</dbReference>
<dbReference type="InterPro" id="IPR000524">
    <property type="entry name" value="Tscrpt_reg_HTH_GntR"/>
</dbReference>
<sequence>MKARYTDIFLDMKNAIESGAYPYQGFLPSESALTQAFSCSHNTIRRALAALKDQGYVQPIHGKGVRVTWRPRQRTAFEVGGIESFRETVERNKLSAETRVTDFQHVIADEQLSQSTGHPCGAELISIERVRVLDGSALILDRSYFLAASVPGLTPEIAEGSIYDYLEGELGVVVAMSKRTITVEEATGHDRELLDIDGVGYLAVMTSQTFDSQGIMFEHTVSRHRPDAFCFHDTAVRRTI</sequence>
<dbReference type="Pfam" id="PF00392">
    <property type="entry name" value="GntR"/>
    <property type="match status" value="1"/>
</dbReference>
<dbReference type="SUPFAM" id="SSF64288">
    <property type="entry name" value="Chorismate lyase-like"/>
    <property type="match status" value="1"/>
</dbReference>
<name>A0A921IUX0_9ACTN</name>
<dbReference type="CDD" id="cd07377">
    <property type="entry name" value="WHTH_GntR"/>
    <property type="match status" value="1"/>
</dbReference>
<dbReference type="Proteomes" id="UP000753256">
    <property type="component" value="Unassembled WGS sequence"/>
</dbReference>
<dbReference type="PRINTS" id="PR00035">
    <property type="entry name" value="HTHGNTR"/>
</dbReference>
<keyword evidence="2" id="KW-0238">DNA-binding</keyword>
<dbReference type="SUPFAM" id="SSF46785">
    <property type="entry name" value="Winged helix' DNA-binding domain"/>
    <property type="match status" value="1"/>
</dbReference>
<accession>A0A921IUX0</accession>
<evidence type="ECO:0000313" key="5">
    <source>
        <dbReference type="EMBL" id="HJG37943.1"/>
    </source>
</evidence>
<keyword evidence="1" id="KW-0805">Transcription regulation</keyword>
<dbReference type="GO" id="GO:0003677">
    <property type="term" value="F:DNA binding"/>
    <property type="evidence" value="ECO:0007669"/>
    <property type="project" value="UniProtKB-KW"/>
</dbReference>
<dbReference type="GO" id="GO:0045892">
    <property type="term" value="P:negative regulation of DNA-templated transcription"/>
    <property type="evidence" value="ECO:0007669"/>
    <property type="project" value="TreeGrafter"/>
</dbReference>
<dbReference type="InterPro" id="IPR028978">
    <property type="entry name" value="Chorismate_lyase_/UTRA_dom_sf"/>
</dbReference>
<evidence type="ECO:0000256" key="3">
    <source>
        <dbReference type="ARBA" id="ARBA00023163"/>
    </source>
</evidence>
<dbReference type="PANTHER" id="PTHR44846:SF12">
    <property type="entry name" value="HTH-TYPE TRANSCRIPTIONAL REGULATOR TRER"/>
    <property type="match status" value="1"/>
</dbReference>
<dbReference type="Pfam" id="PF07702">
    <property type="entry name" value="UTRA"/>
    <property type="match status" value="1"/>
</dbReference>
<feature type="domain" description="HTH gntR-type" evidence="4">
    <location>
        <begin position="2"/>
        <end position="70"/>
    </location>
</feature>
<evidence type="ECO:0000256" key="2">
    <source>
        <dbReference type="ARBA" id="ARBA00023125"/>
    </source>
</evidence>
<evidence type="ECO:0000313" key="6">
    <source>
        <dbReference type="Proteomes" id="UP000753256"/>
    </source>
</evidence>
<dbReference type="SMART" id="SM00866">
    <property type="entry name" value="UTRA"/>
    <property type="match status" value="1"/>
</dbReference>
<comment type="caution">
    <text evidence="5">The sequence shown here is derived from an EMBL/GenBank/DDBJ whole genome shotgun (WGS) entry which is preliminary data.</text>
</comment>
<dbReference type="AlphaFoldDB" id="A0A921IUX0"/>
<evidence type="ECO:0000259" key="4">
    <source>
        <dbReference type="PROSITE" id="PS50949"/>
    </source>
</evidence>
<dbReference type="Gene3D" id="3.40.1410.10">
    <property type="entry name" value="Chorismate lyase-like"/>
    <property type="match status" value="1"/>
</dbReference>
<dbReference type="RefSeq" id="WP_273191067.1">
    <property type="nucleotide sequence ID" value="NZ_DYUZ01000031.1"/>
</dbReference>
<reference evidence="5" key="2">
    <citation type="submission" date="2021-09" db="EMBL/GenBank/DDBJ databases">
        <authorList>
            <person name="Gilroy R."/>
        </authorList>
    </citation>
    <scope>NUCLEOTIDE SEQUENCE</scope>
    <source>
        <strain evidence="5">ChiHjej13B12-9602</strain>
    </source>
</reference>
<dbReference type="InterPro" id="IPR011663">
    <property type="entry name" value="UTRA"/>
</dbReference>
<gene>
    <name evidence="5" type="ORF">K8V70_08830</name>
</gene>
<dbReference type="Gene3D" id="1.10.10.10">
    <property type="entry name" value="Winged helix-like DNA-binding domain superfamily/Winged helix DNA-binding domain"/>
    <property type="match status" value="1"/>
</dbReference>
<proteinExistence type="predicted"/>
<dbReference type="SMART" id="SM00345">
    <property type="entry name" value="HTH_GNTR"/>
    <property type="match status" value="1"/>
</dbReference>